<organism evidence="1 2">
    <name type="scientific">Pleurotus cornucopiae</name>
    <name type="common">Cornucopia mushroom</name>
    <dbReference type="NCBI Taxonomy" id="5321"/>
    <lineage>
        <taxon>Eukaryota</taxon>
        <taxon>Fungi</taxon>
        <taxon>Dikarya</taxon>
        <taxon>Basidiomycota</taxon>
        <taxon>Agaricomycotina</taxon>
        <taxon>Agaricomycetes</taxon>
        <taxon>Agaricomycetidae</taxon>
        <taxon>Agaricales</taxon>
        <taxon>Pleurotineae</taxon>
        <taxon>Pleurotaceae</taxon>
        <taxon>Pleurotus</taxon>
    </lineage>
</organism>
<gene>
    <name evidence="1" type="ORF">CCMSSC00406_0000962</name>
</gene>
<evidence type="ECO:0000313" key="2">
    <source>
        <dbReference type="Proteomes" id="UP000824881"/>
    </source>
</evidence>
<dbReference type="EMBL" id="WQMT02000009">
    <property type="protein sequence ID" value="KAG9218924.1"/>
    <property type="molecule type" value="Genomic_DNA"/>
</dbReference>
<keyword evidence="2" id="KW-1185">Reference proteome</keyword>
<accession>A0ACB7IL87</accession>
<sequence>MPQPSSSPDRPRRPTRSVPPVPPLRMGTDTDPPDEGQDALVASPVEDFDSGSLPAGLTPLRAHYLKKSLIQLQLNQEIEAILNAAPSNESTLSHLGPPFSPPPKGSSPLDLPFLRYIFRQFVLTFPFMAAAPKDFYSEKLQPFVASMLSRNLSPNYDILDEGADVAEQAARTKMLGKLERSLSTFLGTSTKLVEREEVVRLTQTDLDRLEMLAKKRQARLAKNKEIFEVNIVGVRTVVAKGRVRSRSHDEFIIRTRRSRFRDVFVARRYGDFKTLATELRKAHHDEDIPSPPVKDRSTVSVPPSTPSPSSLYTSFSGSSQQPPNILSSPSDDSLQSFGSPVSPTMRSPLSSQQGLPSRLSREKNRLTLRAYLHTLMTSKVIASSPVLRSFLLSGPTTLTADELEDARRREEADQLREEGRKRFAKEIAHRVDGLRNAIRSVKGDIMGENGLTHVFGTIKVTPNVRDLPPNYQAVLEWARISLASTVFHQFIASDSSSETFASLKRIHGLMPYMLMKGALKVSNPIGMIRGVLDLFLAQPFGGKSLLQRMFTSSLTEEVKVLEEQIEAVKDKVEDPIICEKMRQFVYAPKEIQDLYRIDAAAEKQSLITIILRSGEEPLLNRAQMHRVAKAHRAHEAHLRKKATVADSDDDFAPEDEDAWLYEDLRILTQLYARLRDREQLIALIFEGFTADLLKDIITIFYSPLAQVYKAASIADSLNDLQSFINDLIKTVEAVEEIGQDDPQRTVQTFIDLIQRHEQAFYHFVHKVHSKGEGLFDSLMRWIELFLTVVREGLGLPLSLEFLLPHTEREREEILVEVDKVALHHYKLKVIYEDKLRRRFGRTQNGGDTEAEDEATQNLVNGLVGGISFGELGQSDGELGVDTDDSTDEDSSEYDTASDDDSSSESSSESLAESNARPTPTRSSTIRPNVPTPPPAEVAAEPPKMSRVRSMSLKLSRSMSSLKGEGPSRKSYDQNPPPVPKNPLVTALSKPLPPSPSRSSTDSVHPPKPLPPLLSRSPAASTPSPPSPPPIKKNKTNQPPQPPSLEHIPKLLPVFVEMERVYGKSWRGTGYSRLSQSSDQPKMIKSFVRNSSHNTTIKRWDYSAPFTRNMSSLDHQLLKNGLVNLPRASPAVKTTVEELLFKDAEEHHCYFRSSGFHNHLSHHLLAAYDLGASEGVLRKIYEEEAKTQRPIFLEETDRDAVITDENLVQYLGNQNAYGAFCQFFKRRVSELGAVQAVEEYIFSPTANEGSKAMLHRLVAGALHPFIQIGHGLEFGNPLLNALSSILYPSGLAQAAVHIVRSQPTFASVAESEPSMLEILRQVYNSPVLHPVMPYDNNALISTRMKDALTGGRAEEIQRICSQINLDNLSDDAYNAKVKEIIWTCTLLMFASGKPGKKPRLDFFLMHLVTSSIFLKSYVNSLHVASHKADLIRVYVFTMILLLLSRGRPIIKPELVMTYTDKPRPPNSHASSYYQADGTALGNPLQDADYNPWPALVASSLHAPDSHVLKTMRTLVYAAREFGDTLPGGVDGAFLRDDAHGESHPGSSQLDGSLFVRAAGMTLDYMGWVVHGQPAREDWDRSALGWDDAWLDEN</sequence>
<proteinExistence type="predicted"/>
<evidence type="ECO:0000313" key="1">
    <source>
        <dbReference type="EMBL" id="KAG9218924.1"/>
    </source>
</evidence>
<protein>
    <submittedName>
        <fullName evidence="1">Uncharacterized protein</fullName>
    </submittedName>
</protein>
<name>A0ACB7IL87_PLECO</name>
<dbReference type="Proteomes" id="UP000824881">
    <property type="component" value="Unassembled WGS sequence"/>
</dbReference>
<reference evidence="1 2" key="1">
    <citation type="journal article" date="2021" name="Appl. Environ. Microbiol.">
        <title>Genetic linkage and physical mapping for an oyster mushroom Pleurotus cornucopiae and QTL analysis for the trait cap color.</title>
        <authorList>
            <person name="Zhang Y."/>
            <person name="Gao W."/>
            <person name="Sonnenberg A."/>
            <person name="Chen Q."/>
            <person name="Zhang J."/>
            <person name="Huang C."/>
        </authorList>
    </citation>
    <scope>NUCLEOTIDE SEQUENCE [LARGE SCALE GENOMIC DNA]</scope>
    <source>
        <strain evidence="1">CCMSSC00406</strain>
    </source>
</reference>
<comment type="caution">
    <text evidence="1">The sequence shown here is derived from an EMBL/GenBank/DDBJ whole genome shotgun (WGS) entry which is preliminary data.</text>
</comment>